<dbReference type="AlphaFoldDB" id="A0A8K0CY36"/>
<gene>
    <name evidence="4" type="ORF">ILUMI_10353</name>
</gene>
<reference evidence="4" key="1">
    <citation type="submission" date="2019-08" db="EMBL/GenBank/DDBJ databases">
        <title>The genome of the North American firefly Photinus pyralis.</title>
        <authorList>
            <consortium name="Photinus pyralis genome working group"/>
            <person name="Fallon T.R."/>
            <person name="Sander Lower S.E."/>
            <person name="Weng J.-K."/>
        </authorList>
    </citation>
    <scope>NUCLEOTIDE SEQUENCE</scope>
    <source>
        <strain evidence="4">TRF0915ILg1</strain>
        <tissue evidence="4">Whole body</tissue>
    </source>
</reference>
<dbReference type="EC" id="2.7.7.49" evidence="1"/>
<dbReference type="Proteomes" id="UP000801492">
    <property type="component" value="Unassembled WGS sequence"/>
</dbReference>
<dbReference type="InterPro" id="IPR012337">
    <property type="entry name" value="RNaseH-like_sf"/>
</dbReference>
<evidence type="ECO:0000256" key="1">
    <source>
        <dbReference type="ARBA" id="ARBA00012493"/>
    </source>
</evidence>
<dbReference type="InterPro" id="IPR036397">
    <property type="entry name" value="RNaseH_sf"/>
</dbReference>
<evidence type="ECO:0000259" key="3">
    <source>
        <dbReference type="PROSITE" id="PS50994"/>
    </source>
</evidence>
<dbReference type="GO" id="GO:0003964">
    <property type="term" value="F:RNA-directed DNA polymerase activity"/>
    <property type="evidence" value="ECO:0007669"/>
    <property type="project" value="UniProtKB-EC"/>
</dbReference>
<evidence type="ECO:0000256" key="2">
    <source>
        <dbReference type="SAM" id="MobiDB-lite"/>
    </source>
</evidence>
<dbReference type="PROSITE" id="PS50994">
    <property type="entry name" value="INTEGRASE"/>
    <property type="match status" value="1"/>
</dbReference>
<dbReference type="GO" id="GO:0003676">
    <property type="term" value="F:nucleic acid binding"/>
    <property type="evidence" value="ECO:0007669"/>
    <property type="project" value="InterPro"/>
</dbReference>
<feature type="region of interest" description="Disordered" evidence="2">
    <location>
        <begin position="180"/>
        <end position="205"/>
    </location>
</feature>
<dbReference type="Gene3D" id="3.30.420.10">
    <property type="entry name" value="Ribonuclease H-like superfamily/Ribonuclease H"/>
    <property type="match status" value="1"/>
</dbReference>
<dbReference type="Pfam" id="PF17921">
    <property type="entry name" value="Integrase_H2C2"/>
    <property type="match status" value="1"/>
</dbReference>
<comment type="caution">
    <text evidence="4">The sequence shown here is derived from an EMBL/GenBank/DDBJ whole genome shotgun (WGS) entry which is preliminary data.</text>
</comment>
<organism evidence="4 5">
    <name type="scientific">Ignelater luminosus</name>
    <name type="common">Cucubano</name>
    <name type="synonym">Pyrophorus luminosus</name>
    <dbReference type="NCBI Taxonomy" id="2038154"/>
    <lineage>
        <taxon>Eukaryota</taxon>
        <taxon>Metazoa</taxon>
        <taxon>Ecdysozoa</taxon>
        <taxon>Arthropoda</taxon>
        <taxon>Hexapoda</taxon>
        <taxon>Insecta</taxon>
        <taxon>Pterygota</taxon>
        <taxon>Neoptera</taxon>
        <taxon>Endopterygota</taxon>
        <taxon>Coleoptera</taxon>
        <taxon>Polyphaga</taxon>
        <taxon>Elateriformia</taxon>
        <taxon>Elateroidea</taxon>
        <taxon>Elateridae</taxon>
        <taxon>Agrypninae</taxon>
        <taxon>Pyrophorini</taxon>
        <taxon>Ignelater</taxon>
    </lineage>
</organism>
<evidence type="ECO:0000313" key="5">
    <source>
        <dbReference type="Proteomes" id="UP000801492"/>
    </source>
</evidence>
<keyword evidence="5" id="KW-1185">Reference proteome</keyword>
<dbReference type="GO" id="GO:0015074">
    <property type="term" value="P:DNA integration"/>
    <property type="evidence" value="ECO:0007669"/>
    <property type="project" value="InterPro"/>
</dbReference>
<dbReference type="Gene3D" id="1.10.340.70">
    <property type="match status" value="1"/>
</dbReference>
<dbReference type="SUPFAM" id="SSF53098">
    <property type="entry name" value="Ribonuclease H-like"/>
    <property type="match status" value="1"/>
</dbReference>
<feature type="domain" description="Integrase catalytic" evidence="3">
    <location>
        <begin position="77"/>
        <end position="181"/>
    </location>
</feature>
<dbReference type="PANTHER" id="PTHR37984">
    <property type="entry name" value="PROTEIN CBG26694"/>
    <property type="match status" value="1"/>
</dbReference>
<accession>A0A8K0CY36</accession>
<name>A0A8K0CY36_IGNLU</name>
<dbReference type="InterPro" id="IPR001584">
    <property type="entry name" value="Integrase_cat-core"/>
</dbReference>
<dbReference type="EMBL" id="VTPC01005631">
    <property type="protein sequence ID" value="KAF2895820.1"/>
    <property type="molecule type" value="Genomic_DNA"/>
</dbReference>
<sequence>MLEDIVGEEERFEIMKGYHLGKTNHRGITETVEAISKRYYFPKIYEQVNRYINQCNVCQQAKYERNPLKIVPNVTEISSRPFVIINIDLFFMDNQIFLTIIDQFSRFLQMYPIQRQNQVEIMDQLTKFVSTFPTPSKIIADNQFNTVVFKEFCSLYKIVYHFTTPRSSTELRYTKQNEELLDGQKENEEQTAGNRQPGKDNITRETFVGDTALESLKKL</sequence>
<dbReference type="OrthoDB" id="6745242at2759"/>
<dbReference type="InterPro" id="IPR050951">
    <property type="entry name" value="Retrovirus_Pol_polyprotein"/>
</dbReference>
<protein>
    <recommendedName>
        <fullName evidence="1">RNA-directed DNA polymerase</fullName>
        <ecNumber evidence="1">2.7.7.49</ecNumber>
    </recommendedName>
</protein>
<dbReference type="PANTHER" id="PTHR37984:SF5">
    <property type="entry name" value="PROTEIN NYNRIN-LIKE"/>
    <property type="match status" value="1"/>
</dbReference>
<dbReference type="InterPro" id="IPR041588">
    <property type="entry name" value="Integrase_H2C2"/>
</dbReference>
<evidence type="ECO:0000313" key="4">
    <source>
        <dbReference type="EMBL" id="KAF2895820.1"/>
    </source>
</evidence>
<proteinExistence type="predicted"/>